<dbReference type="InterPro" id="IPR016161">
    <property type="entry name" value="Ald_DH/histidinol_DH"/>
</dbReference>
<keyword evidence="2 4" id="KW-0560">Oxidoreductase</keyword>
<gene>
    <name evidence="6" type="ORF">F8O05_02415</name>
</gene>
<evidence type="ECO:0000313" key="7">
    <source>
        <dbReference type="Proteomes" id="UP000433493"/>
    </source>
</evidence>
<dbReference type="Gene3D" id="3.40.309.10">
    <property type="entry name" value="Aldehyde Dehydrogenase, Chain A, domain 2"/>
    <property type="match status" value="1"/>
</dbReference>
<dbReference type="PANTHER" id="PTHR42804:SF1">
    <property type="entry name" value="ALDEHYDE DEHYDROGENASE-RELATED"/>
    <property type="match status" value="1"/>
</dbReference>
<protein>
    <submittedName>
        <fullName evidence="6">Aldehyde dehydrogenase family protein</fullName>
    </submittedName>
</protein>
<dbReference type="EMBL" id="WBKB01000001">
    <property type="protein sequence ID" value="KAB1645129.1"/>
    <property type="molecule type" value="Genomic_DNA"/>
</dbReference>
<accession>A0A7J5BI58</accession>
<dbReference type="RefSeq" id="WP_158051139.1">
    <property type="nucleotide sequence ID" value="NZ_WBKB01000001.1"/>
</dbReference>
<comment type="caution">
    <text evidence="6">The sequence shown here is derived from an EMBL/GenBank/DDBJ whole genome shotgun (WGS) entry which is preliminary data.</text>
</comment>
<dbReference type="Proteomes" id="UP000433493">
    <property type="component" value="Unassembled WGS sequence"/>
</dbReference>
<dbReference type="PROSITE" id="PS00687">
    <property type="entry name" value="ALDEHYDE_DEHYDR_GLU"/>
    <property type="match status" value="1"/>
</dbReference>
<evidence type="ECO:0000256" key="2">
    <source>
        <dbReference type="ARBA" id="ARBA00023002"/>
    </source>
</evidence>
<dbReference type="InterPro" id="IPR029510">
    <property type="entry name" value="Ald_DH_CS_GLU"/>
</dbReference>
<evidence type="ECO:0000259" key="5">
    <source>
        <dbReference type="Pfam" id="PF00171"/>
    </source>
</evidence>
<dbReference type="InterPro" id="IPR016163">
    <property type="entry name" value="Ald_DH_C"/>
</dbReference>
<evidence type="ECO:0000256" key="1">
    <source>
        <dbReference type="ARBA" id="ARBA00009986"/>
    </source>
</evidence>
<proteinExistence type="inferred from homology"/>
<keyword evidence="7" id="KW-1185">Reference proteome</keyword>
<name>A0A7J5BI58_9MICO</name>
<sequence>MTAITELTDLDRLSAKARSLIDGPLNWIGGKWEDGQSAETNTIYNPSTGAPLRTEPHSTPEQAVRAVEAAREAFDRGPWGRTTPADRAAILNRLADLMDEHFDALVEIIIAEVGTPITLARAMQVGMPVNNIRWAAERALAGPRGGYVEPLGPNWDAPASNSVLQKVPVGVVSGITGYNFPINSVVWKLGPGLAAGCTLVFKSSERTPLSTRALMKLTEMAGVPEGVVNFVSGLGDVGNVLATHPAVDMVMFTGSLKVGKAIQAAAAETTKKVVLELGGKSANILLPTVDDFDAIVQPSIMRFARNSGQGCGSTTRMLVPRSKYDQFAESIQRFVGDLKVGMPWDESSDLGPLIREQQRQFVAGFVDRAIDQGADVIAGGGYTDGLDGYFYNPTVIGGVDNTWEISREELFGPVGVLIPYDTVEEAIDIAHDSAYGLHAAVYGDPAEAYQVALRLRTGAVSINGGGFMRPDAPWGGFKLSGFGREMGEDGFQEFFQVKHIQWPIR</sequence>
<dbReference type="AlphaFoldDB" id="A0A7J5BI58"/>
<dbReference type="OrthoDB" id="6882680at2"/>
<dbReference type="GO" id="GO:0016620">
    <property type="term" value="F:oxidoreductase activity, acting on the aldehyde or oxo group of donors, NAD or NADP as acceptor"/>
    <property type="evidence" value="ECO:0007669"/>
    <property type="project" value="InterPro"/>
</dbReference>
<dbReference type="PANTHER" id="PTHR42804">
    <property type="entry name" value="ALDEHYDE DEHYDROGENASE"/>
    <property type="match status" value="1"/>
</dbReference>
<dbReference type="SUPFAM" id="SSF53720">
    <property type="entry name" value="ALDH-like"/>
    <property type="match status" value="1"/>
</dbReference>
<dbReference type="FunFam" id="3.40.605.10:FF:000007">
    <property type="entry name" value="NAD/NADP-dependent betaine aldehyde dehydrogenase"/>
    <property type="match status" value="1"/>
</dbReference>
<dbReference type="InterPro" id="IPR015590">
    <property type="entry name" value="Aldehyde_DH_dom"/>
</dbReference>
<organism evidence="6 7">
    <name type="scientific">Gulosibacter chungangensis</name>
    <dbReference type="NCBI Taxonomy" id="979746"/>
    <lineage>
        <taxon>Bacteria</taxon>
        <taxon>Bacillati</taxon>
        <taxon>Actinomycetota</taxon>
        <taxon>Actinomycetes</taxon>
        <taxon>Micrococcales</taxon>
        <taxon>Microbacteriaceae</taxon>
        <taxon>Gulosibacter</taxon>
    </lineage>
</organism>
<dbReference type="InterPro" id="IPR016162">
    <property type="entry name" value="Ald_DH_N"/>
</dbReference>
<feature type="active site" evidence="3">
    <location>
        <position position="276"/>
    </location>
</feature>
<evidence type="ECO:0000256" key="3">
    <source>
        <dbReference type="PROSITE-ProRule" id="PRU10007"/>
    </source>
</evidence>
<reference evidence="6 7" key="1">
    <citation type="submission" date="2019-09" db="EMBL/GenBank/DDBJ databases">
        <title>Phylogeny of genus Pseudoclavibacter and closely related genus.</title>
        <authorList>
            <person name="Li Y."/>
        </authorList>
    </citation>
    <scope>NUCLEOTIDE SEQUENCE [LARGE SCALE GENOMIC DNA]</scope>
    <source>
        <strain evidence="6 7">KCTC 13959</strain>
    </source>
</reference>
<dbReference type="Gene3D" id="3.40.605.10">
    <property type="entry name" value="Aldehyde Dehydrogenase, Chain A, domain 1"/>
    <property type="match status" value="1"/>
</dbReference>
<dbReference type="Pfam" id="PF00171">
    <property type="entry name" value="Aldedh"/>
    <property type="match status" value="1"/>
</dbReference>
<evidence type="ECO:0000313" key="6">
    <source>
        <dbReference type="EMBL" id="KAB1645129.1"/>
    </source>
</evidence>
<evidence type="ECO:0000256" key="4">
    <source>
        <dbReference type="RuleBase" id="RU003345"/>
    </source>
</evidence>
<comment type="similarity">
    <text evidence="1 4">Belongs to the aldehyde dehydrogenase family.</text>
</comment>
<feature type="domain" description="Aldehyde dehydrogenase" evidence="5">
    <location>
        <begin position="32"/>
        <end position="500"/>
    </location>
</feature>